<dbReference type="InterPro" id="IPR001584">
    <property type="entry name" value="Integrase_cat-core"/>
</dbReference>
<name>A0A913ZY36_PATMI</name>
<dbReference type="AlphaFoldDB" id="A0A913ZY36"/>
<dbReference type="GeneID" id="119727961"/>
<dbReference type="PANTHER" id="PTHR37984">
    <property type="entry name" value="PROTEIN CBG26694"/>
    <property type="match status" value="1"/>
</dbReference>
<dbReference type="SUPFAM" id="SSF53098">
    <property type="entry name" value="Ribonuclease H-like"/>
    <property type="match status" value="1"/>
</dbReference>
<dbReference type="EnsemblMetazoa" id="XM_038200043.1">
    <property type="protein sequence ID" value="XP_038055971.1"/>
    <property type="gene ID" value="LOC119727961"/>
</dbReference>
<dbReference type="FunFam" id="3.30.420.10:FF:000063">
    <property type="entry name" value="Retrovirus-related Pol polyprotein from transposon 297-like Protein"/>
    <property type="match status" value="1"/>
</dbReference>
<dbReference type="InterPro" id="IPR050951">
    <property type="entry name" value="Retrovirus_Pol_polyprotein"/>
</dbReference>
<dbReference type="InterPro" id="IPR041588">
    <property type="entry name" value="Integrase_H2C2"/>
</dbReference>
<dbReference type="Gene3D" id="1.10.340.70">
    <property type="match status" value="1"/>
</dbReference>
<dbReference type="Pfam" id="PF17921">
    <property type="entry name" value="Integrase_H2C2"/>
    <property type="match status" value="1"/>
</dbReference>
<evidence type="ECO:0000259" key="1">
    <source>
        <dbReference type="PROSITE" id="PS50994"/>
    </source>
</evidence>
<dbReference type="OrthoDB" id="5950987at2759"/>
<protein>
    <recommendedName>
        <fullName evidence="1">Integrase catalytic domain-containing protein</fullName>
    </recommendedName>
</protein>
<dbReference type="OMA" id="NEICHIF"/>
<proteinExistence type="predicted"/>
<dbReference type="InterPro" id="IPR036397">
    <property type="entry name" value="RNaseH_sf"/>
</dbReference>
<dbReference type="Pfam" id="PF00665">
    <property type="entry name" value="rve"/>
    <property type="match status" value="1"/>
</dbReference>
<dbReference type="InterPro" id="IPR012337">
    <property type="entry name" value="RNaseH-like_sf"/>
</dbReference>
<evidence type="ECO:0000313" key="3">
    <source>
        <dbReference type="Proteomes" id="UP000887568"/>
    </source>
</evidence>
<dbReference type="PANTHER" id="PTHR37984:SF5">
    <property type="entry name" value="PROTEIN NYNRIN-LIKE"/>
    <property type="match status" value="1"/>
</dbReference>
<dbReference type="PROSITE" id="PS50994">
    <property type="entry name" value="INTEGRASE"/>
    <property type="match status" value="1"/>
</dbReference>
<feature type="domain" description="Integrase catalytic" evidence="1">
    <location>
        <begin position="38"/>
        <end position="196"/>
    </location>
</feature>
<dbReference type="Gene3D" id="3.30.420.10">
    <property type="entry name" value="Ribonuclease H-like superfamily/Ribonuclease H"/>
    <property type="match status" value="1"/>
</dbReference>
<keyword evidence="3" id="KW-1185">Reference proteome</keyword>
<sequence length="262" mass="30363">MKEIARSYVWWPNIDRDIEQTVRLCASCQQTRHLPAVAPLMPWVWHSSSWHRIHIDFAQKNGHDFLIVIDAYAKWPEIFHMSSTTANATITVLQDLFSRYGIPYQLVSDNGLQFTSEEFQWFLKVNGVKHVRVAPYHAASNGAAERMVQSFKRALSSSKSSVRSLQQRIDSFLLTYRTTTHATTGRTPASLFLGRELRTRLSLLRPDVERKVVNMQSNQKLHHDKQTQLREFYAGEDVLVKDFRCKETWWLATVAERTAPKS</sequence>
<dbReference type="GO" id="GO:0003676">
    <property type="term" value="F:nucleic acid binding"/>
    <property type="evidence" value="ECO:0007669"/>
    <property type="project" value="InterPro"/>
</dbReference>
<dbReference type="Proteomes" id="UP000887568">
    <property type="component" value="Unplaced"/>
</dbReference>
<dbReference type="RefSeq" id="XP_038055971.1">
    <property type="nucleotide sequence ID" value="XM_038200043.1"/>
</dbReference>
<reference evidence="2" key="1">
    <citation type="submission" date="2022-11" db="UniProtKB">
        <authorList>
            <consortium name="EnsemblMetazoa"/>
        </authorList>
    </citation>
    <scope>IDENTIFICATION</scope>
</reference>
<evidence type="ECO:0000313" key="2">
    <source>
        <dbReference type="EnsemblMetazoa" id="XP_038055971.1"/>
    </source>
</evidence>
<dbReference type="GO" id="GO:0015074">
    <property type="term" value="P:DNA integration"/>
    <property type="evidence" value="ECO:0007669"/>
    <property type="project" value="InterPro"/>
</dbReference>
<accession>A0A913ZY36</accession>
<organism evidence="2 3">
    <name type="scientific">Patiria miniata</name>
    <name type="common">Bat star</name>
    <name type="synonym">Asterina miniata</name>
    <dbReference type="NCBI Taxonomy" id="46514"/>
    <lineage>
        <taxon>Eukaryota</taxon>
        <taxon>Metazoa</taxon>
        <taxon>Echinodermata</taxon>
        <taxon>Eleutherozoa</taxon>
        <taxon>Asterozoa</taxon>
        <taxon>Asteroidea</taxon>
        <taxon>Valvatacea</taxon>
        <taxon>Valvatida</taxon>
        <taxon>Asterinidae</taxon>
        <taxon>Patiria</taxon>
    </lineage>
</organism>